<organism evidence="1 2">
    <name type="scientific">Endozoicomonas lisbonensis</name>
    <dbReference type="NCBI Taxonomy" id="3120522"/>
    <lineage>
        <taxon>Bacteria</taxon>
        <taxon>Pseudomonadati</taxon>
        <taxon>Pseudomonadota</taxon>
        <taxon>Gammaproteobacteria</taxon>
        <taxon>Oceanospirillales</taxon>
        <taxon>Endozoicomonadaceae</taxon>
        <taxon>Endozoicomonas</taxon>
    </lineage>
</organism>
<sequence>MNQSLAIERLSALDKEGRYVFAYQDIAKVFPEDSARTLKAGLNRLVKQGFLIRAIKGIYVFALSQKKGKDTLELVARTMRRGEYNYLSLESALSEYGVISQIPIDRLTVMTTGRKGEYTTPFGTIEFTHTKRPAPQIINSFHSIGRPLRMATKEAAWRDLKRVGRNTHLVDEQAVYED</sequence>
<reference evidence="1 2" key="1">
    <citation type="submission" date="2024-06" db="EMBL/GenBank/DDBJ databases">
        <title>Genomic Encyclopedia of Type Strains, Phase V (KMG-V): Genome sequencing to study the core and pangenomes of soil and plant-associated prokaryotes.</title>
        <authorList>
            <person name="Whitman W."/>
        </authorList>
    </citation>
    <scope>NUCLEOTIDE SEQUENCE [LARGE SCALE GENOMIC DNA]</scope>
    <source>
        <strain evidence="1 2">NE40</strain>
    </source>
</reference>
<evidence type="ECO:0000313" key="1">
    <source>
        <dbReference type="EMBL" id="MET4759287.1"/>
    </source>
</evidence>
<comment type="caution">
    <text evidence="1">The sequence shown here is derived from an EMBL/GenBank/DDBJ whole genome shotgun (WGS) entry which is preliminary data.</text>
</comment>
<dbReference type="Proteomes" id="UP001549366">
    <property type="component" value="Unassembled WGS sequence"/>
</dbReference>
<evidence type="ECO:0000313" key="2">
    <source>
        <dbReference type="Proteomes" id="UP001549366"/>
    </source>
</evidence>
<proteinExistence type="predicted"/>
<gene>
    <name evidence="1" type="ORF">V5J35_004479</name>
</gene>
<dbReference type="InterPro" id="IPR059220">
    <property type="entry name" value="AbiEi"/>
</dbReference>
<dbReference type="NCBIfam" id="NF047376">
    <property type="entry name" value="TAA_AbiEi"/>
    <property type="match status" value="1"/>
</dbReference>
<evidence type="ECO:0008006" key="3">
    <source>
        <dbReference type="Google" id="ProtNLM"/>
    </source>
</evidence>
<accession>A0ABV2SNF4</accession>
<name>A0ABV2SNF4_9GAMM</name>
<protein>
    <recommendedName>
        <fullName evidence="3">Transcriptional regulator, AbiEi antitoxin, Type IV TA system</fullName>
    </recommendedName>
</protein>
<keyword evidence="2" id="KW-1185">Reference proteome</keyword>
<dbReference type="RefSeq" id="WP_354009287.1">
    <property type="nucleotide sequence ID" value="NZ_JBEWTA010000001.1"/>
</dbReference>
<dbReference type="EMBL" id="JBEWTB010000002">
    <property type="protein sequence ID" value="MET4759287.1"/>
    <property type="molecule type" value="Genomic_DNA"/>
</dbReference>